<organism evidence="1 2">
    <name type="scientific">Phlebia brevispora</name>
    <dbReference type="NCBI Taxonomy" id="194682"/>
    <lineage>
        <taxon>Eukaryota</taxon>
        <taxon>Fungi</taxon>
        <taxon>Dikarya</taxon>
        <taxon>Basidiomycota</taxon>
        <taxon>Agaricomycotina</taxon>
        <taxon>Agaricomycetes</taxon>
        <taxon>Polyporales</taxon>
        <taxon>Meruliaceae</taxon>
        <taxon>Phlebia</taxon>
    </lineage>
</organism>
<comment type="caution">
    <text evidence="1">The sequence shown here is derived from an EMBL/GenBank/DDBJ whole genome shotgun (WGS) entry which is preliminary data.</text>
</comment>
<proteinExistence type="predicted"/>
<keyword evidence="2" id="KW-1185">Reference proteome</keyword>
<name>A0ACC1T6H0_9APHY</name>
<protein>
    <submittedName>
        <fullName evidence="1">Uncharacterized protein</fullName>
    </submittedName>
</protein>
<reference evidence="1" key="1">
    <citation type="submission" date="2022-07" db="EMBL/GenBank/DDBJ databases">
        <title>Genome Sequence of Phlebia brevispora.</title>
        <authorList>
            <person name="Buettner E."/>
        </authorList>
    </citation>
    <scope>NUCLEOTIDE SEQUENCE</scope>
    <source>
        <strain evidence="1">MPL23</strain>
    </source>
</reference>
<dbReference type="Proteomes" id="UP001148662">
    <property type="component" value="Unassembled WGS sequence"/>
</dbReference>
<evidence type="ECO:0000313" key="1">
    <source>
        <dbReference type="EMBL" id="KAJ3554226.1"/>
    </source>
</evidence>
<gene>
    <name evidence="1" type="ORF">NM688_g3215</name>
</gene>
<evidence type="ECO:0000313" key="2">
    <source>
        <dbReference type="Proteomes" id="UP001148662"/>
    </source>
</evidence>
<dbReference type="EMBL" id="JANHOG010000451">
    <property type="protein sequence ID" value="KAJ3554226.1"/>
    <property type="molecule type" value="Genomic_DNA"/>
</dbReference>
<accession>A0ACC1T6H0</accession>
<sequence length="1757" mass="195254">MPAFQSPFAAGKRKHDYDESNLPLSKRPALSHGTAHGESSNSRGHADGYWIVQWRNPQYKKHKTWDGDAVLVVRGEWCELQDVENGQRIGSGKPVGIDSCAKIAVGASFSIGGKECEVDCALNAAEYLTGACFSGGLSVTTGSAATAPALRNSSSASKQFKPLRPKNSIGNFKPPSFVSRQSNVNADTSKAKADTPTIPDKSKTANAFWTVNWRKPQHKKHKTWDGDAFLMHKGEKLMLISAKGLIMGTKKWDGIALHSGYSAFIGGKEVELDGPTVQTEMPTISGNSLEYENEIEYGVTPEAEDEGPFLSEARKTSPGKPAAQLSPASANAPSASKPYVPPSSFYAHKPANPRAAGPLHDPTAAGAIVMTSPDEEYHKRHNKKSEYFQEGDYALTKWKTITLIWTLLKQHIYANIGPVVGKVMIVCPVTLINNWKNEFFKWLGRDRVGVFVGDKDKHTIKQFVNSRIHHVLIIGYERLRTVIEDLRYCIPPIGLIICDEGHRLKSANNKTSKMFEALTTPRRIILSGTPIQNDLSEFHAMADFCNPGLLSDYNNFRKLYETPILKSRAPGCSTKEKELGEARLQQLMDIAKTFVLRRDASILKNYLPPKHEYVVFVTPTQLQRDIFHKILTAEKLDHLVRNSTAESLALIGMLTKISNSPILLKATADKAKQKGAEGDIIKRNVVAEALGLLPDRVQVEDVSLSGKLTALSKLMRCLYKETEEKLVVVSHYTSTLNIIEAYCKKQHYTYHRLDGSTPAAKRQEYVNEFNRSSQKQRFLFLLSSKAGGVGLNLIGASRLCLIDCDWNPSHDLQSMARIHRDGQKRPVFIYRFLTAGSIDEKIYQRQVTKLGLSNSLLGNGGTESKSDSFSRKELRDIFTIHPNTACHTHELLECPCGDSEDMKALHRSDPLQEGENEDDEDESKGFMHASQVRPEHIEKQDKEYLRQKKLQLAALGQWTHINCLRPSVRDDIQDVILRKLVYVPDSAKAKQDTAGKSRLENLLDAVDLDNVLQATAPPLPVEALPGGSVSFLFERTHKTPLEDREELNMSRLHCVEGWAAVKRYVCDLDNERIREQQKVLDAVILHAGLLSIVNAGCLTTVFAVFIADAVDSKSPDGDQSFLLRYDFYMPRLTMGSFTFLFMSLVLSLIASSMALLLKTQLRDLTNHVSFDPHPEKALRVWLMRHPGGTDLAILTSAASCTTGVHVAIAFTLLGICIFAIVIDPVVGVISMAFAAFSVNMRIEALAQCDDALNFRSPYRKPQISTMQIMSRTISLSTVTPKRALAGREDLDDSPPISSSANGSTSGRERIASLADVDILDASRTESEDLIDFALAVIERRAFQQGVPAEALCCPLDLSLLQSEAWYGVADIATCAIDTFLELSGSQVFSWPAWLGDAMMILFGRTAHPLPKRSAVVLAELLKRWTPDFSSTVAQRSAASDYADFTHIIARLSDVFNVSPIDDVLAYLYSLLLYRLPSHDGPLPNQASLWEVLQNFQLPPNILGAILNALLACGNRYLSSEDVSVTQSSTEVFRVIFCVEAPPEVQEKLDGLIVRLLRSKHSVYLGLWPVVADTQEQRGDDAITMSSFSRAFIKATRSDRVEILRAFGSSCRVYPSPPSMSAMRLCNLLCCILKDSGASYSTPVQDADEWKNVWRQLAHALAGHAHDRTRSSQDEGVVFARKCLALIEELEDHSADGKQPREQGSYEENYQQWLARFDPNKSMFPDELIEALSQYGHSQVSHFKRVERLKRANGYYEY</sequence>